<sequence length="446" mass="49072">MAIEALEGEQAKKVLRQVEFYFSDSNLPRDNFLKNAVSENEDGLVSLSLICSFTRMRGHLGLGTVKPEEVPEEVVLSVAETLRKSALLKISEDGKRVGRSTELLKPEEVIEQVDSRTVAASPLPYDAKLEDVESFFKQYGKVNSVRLPRHAADKKHFCGSALVEFSEDDDVQKILTEKLIYEGADLELRPKKDFDVEREKIREHYENIRSKKAGGQTNGGFPKGLIISFKLKHKNGPTEESAPDGKTVDGEVSNSAGPSKEESEQETLEAVDANGGKSSEDADEEIAENAPEKEDAEDNAAQEGDEKRTEEAADGGENPPSAAASKDIVTREDLRQVFQKFGNVKYIDYRMGEESGYIRFEEPEAAVKARATSVLVDEGGLAVKNFIATVEALTGEAETNYWSMLRGNQENYKGGGRGGRQFDGKRGRHRESSDGGRPFKAAKVSA</sequence>
<evidence type="ECO:0000256" key="1">
    <source>
        <dbReference type="ARBA" id="ARBA00004123"/>
    </source>
</evidence>
<evidence type="ECO:0000256" key="3">
    <source>
        <dbReference type="ARBA" id="ARBA00023242"/>
    </source>
</evidence>
<organism evidence="10 11">
    <name type="scientific">Spirodela intermedia</name>
    <name type="common">Intermediate duckweed</name>
    <dbReference type="NCBI Taxonomy" id="51605"/>
    <lineage>
        <taxon>Eukaryota</taxon>
        <taxon>Viridiplantae</taxon>
        <taxon>Streptophyta</taxon>
        <taxon>Embryophyta</taxon>
        <taxon>Tracheophyta</taxon>
        <taxon>Spermatophyta</taxon>
        <taxon>Magnoliopsida</taxon>
        <taxon>Liliopsida</taxon>
        <taxon>Araceae</taxon>
        <taxon>Lemnoideae</taxon>
        <taxon>Spirodela</taxon>
    </lineage>
</organism>
<keyword evidence="11" id="KW-1185">Reference proteome</keyword>
<dbReference type="Proteomes" id="UP000663760">
    <property type="component" value="Chromosome 6"/>
</dbReference>
<dbReference type="PANTHER" id="PTHR22792:SF140">
    <property type="entry name" value="ACHILLES, ISOFORM A"/>
    <property type="match status" value="1"/>
</dbReference>
<dbReference type="InterPro" id="IPR045180">
    <property type="entry name" value="La_dom_prot"/>
</dbReference>
<accession>A0A7I8KHS7</accession>
<dbReference type="Pfam" id="PF08777">
    <property type="entry name" value="RRM_3"/>
    <property type="match status" value="1"/>
</dbReference>
<dbReference type="Gene3D" id="3.30.70.330">
    <property type="match status" value="2"/>
</dbReference>
<dbReference type="PROSITE" id="PS50102">
    <property type="entry name" value="RRM"/>
    <property type="match status" value="1"/>
</dbReference>
<dbReference type="InterPro" id="IPR006630">
    <property type="entry name" value="La_HTH"/>
</dbReference>
<dbReference type="PROSITE" id="PS51939">
    <property type="entry name" value="XRRM"/>
    <property type="match status" value="1"/>
</dbReference>
<evidence type="ECO:0000259" key="8">
    <source>
        <dbReference type="PROSITE" id="PS50961"/>
    </source>
</evidence>
<dbReference type="InterPro" id="IPR000504">
    <property type="entry name" value="RRM_dom"/>
</dbReference>
<dbReference type="SUPFAM" id="SSF54928">
    <property type="entry name" value="RNA-binding domain, RBD"/>
    <property type="match status" value="2"/>
</dbReference>
<dbReference type="SMART" id="SM00360">
    <property type="entry name" value="RRM"/>
    <property type="match status" value="2"/>
</dbReference>
<name>A0A7I8KHS7_SPIIN</name>
<dbReference type="GO" id="GO:1990904">
    <property type="term" value="C:ribonucleoprotein complex"/>
    <property type="evidence" value="ECO:0007669"/>
    <property type="project" value="UniProtKB-UniRule"/>
</dbReference>
<dbReference type="SMART" id="SM00715">
    <property type="entry name" value="LA"/>
    <property type="match status" value="1"/>
</dbReference>
<keyword evidence="2 5" id="KW-0694">RNA-binding</keyword>
<dbReference type="PANTHER" id="PTHR22792">
    <property type="entry name" value="LUPUS LA PROTEIN-RELATED"/>
    <property type="match status" value="1"/>
</dbReference>
<dbReference type="Gene3D" id="1.10.10.10">
    <property type="entry name" value="Winged helix-like DNA-binding domain superfamily/Winged helix DNA-binding domain"/>
    <property type="match status" value="1"/>
</dbReference>
<feature type="domain" description="HTH La-type RNA-binding" evidence="8">
    <location>
        <begin position="4"/>
        <end position="109"/>
    </location>
</feature>
<feature type="region of interest" description="Disordered" evidence="6">
    <location>
        <begin position="235"/>
        <end position="328"/>
    </location>
</feature>
<evidence type="ECO:0000256" key="6">
    <source>
        <dbReference type="SAM" id="MobiDB-lite"/>
    </source>
</evidence>
<evidence type="ECO:0000256" key="2">
    <source>
        <dbReference type="ARBA" id="ARBA00022884"/>
    </source>
</evidence>
<evidence type="ECO:0000259" key="7">
    <source>
        <dbReference type="PROSITE" id="PS50102"/>
    </source>
</evidence>
<dbReference type="GO" id="GO:0006396">
    <property type="term" value="P:RNA processing"/>
    <property type="evidence" value="ECO:0007669"/>
    <property type="project" value="InterPro"/>
</dbReference>
<evidence type="ECO:0000256" key="4">
    <source>
        <dbReference type="ARBA" id="ARBA00057261"/>
    </source>
</evidence>
<dbReference type="InterPro" id="IPR002344">
    <property type="entry name" value="Lupus_La"/>
</dbReference>
<dbReference type="OrthoDB" id="439993at2759"/>
<comment type="subcellular location">
    <subcellularLocation>
        <location evidence="1">Nucleus</location>
    </subcellularLocation>
</comment>
<dbReference type="InterPro" id="IPR035979">
    <property type="entry name" value="RBD_domain_sf"/>
</dbReference>
<feature type="compositionally biased region" description="Basic and acidic residues" evidence="6">
    <location>
        <begin position="420"/>
        <end position="434"/>
    </location>
</feature>
<evidence type="ECO:0000259" key="9">
    <source>
        <dbReference type="PROSITE" id="PS51939"/>
    </source>
</evidence>
<dbReference type="Pfam" id="PF00076">
    <property type="entry name" value="RRM_1"/>
    <property type="match status" value="1"/>
</dbReference>
<dbReference type="AlphaFoldDB" id="A0A7I8KHS7"/>
<evidence type="ECO:0000313" key="10">
    <source>
        <dbReference type="EMBL" id="CAA7397369.1"/>
    </source>
</evidence>
<dbReference type="InterPro" id="IPR014886">
    <property type="entry name" value="La_xRRM"/>
</dbReference>
<dbReference type="Pfam" id="PF05383">
    <property type="entry name" value="La"/>
    <property type="match status" value="1"/>
</dbReference>
<reference evidence="10" key="1">
    <citation type="submission" date="2020-02" db="EMBL/GenBank/DDBJ databases">
        <authorList>
            <person name="Scholz U."/>
            <person name="Mascher M."/>
            <person name="Fiebig A."/>
        </authorList>
    </citation>
    <scope>NUCLEOTIDE SEQUENCE</scope>
</reference>
<feature type="region of interest" description="Disordered" evidence="6">
    <location>
        <begin position="409"/>
        <end position="446"/>
    </location>
</feature>
<dbReference type="FunFam" id="1.10.10.10:FF:000795">
    <property type="entry name" value="La protein 2"/>
    <property type="match status" value="1"/>
</dbReference>
<dbReference type="InterPro" id="IPR036388">
    <property type="entry name" value="WH-like_DNA-bd_sf"/>
</dbReference>
<protein>
    <submittedName>
        <fullName evidence="10">Uncharacterized protein</fullName>
    </submittedName>
</protein>
<dbReference type="PROSITE" id="PS50961">
    <property type="entry name" value="HTH_LA"/>
    <property type="match status" value="1"/>
</dbReference>
<dbReference type="PRINTS" id="PR00302">
    <property type="entry name" value="LUPUSLA"/>
</dbReference>
<dbReference type="InterPro" id="IPR036390">
    <property type="entry name" value="WH_DNA-bd_sf"/>
</dbReference>
<dbReference type="EMBL" id="LR746269">
    <property type="protein sequence ID" value="CAA7397369.1"/>
    <property type="molecule type" value="Genomic_DNA"/>
</dbReference>
<keyword evidence="3" id="KW-0539">Nucleus</keyword>
<dbReference type="CDD" id="cd12291">
    <property type="entry name" value="RRM1_La"/>
    <property type="match status" value="1"/>
</dbReference>
<evidence type="ECO:0000256" key="5">
    <source>
        <dbReference type="PROSITE-ProRule" id="PRU00332"/>
    </source>
</evidence>
<proteinExistence type="predicted"/>
<dbReference type="GO" id="GO:0005634">
    <property type="term" value="C:nucleus"/>
    <property type="evidence" value="ECO:0007669"/>
    <property type="project" value="UniProtKB-SubCell"/>
</dbReference>
<dbReference type="GO" id="GO:0003729">
    <property type="term" value="F:mRNA binding"/>
    <property type="evidence" value="ECO:0007669"/>
    <property type="project" value="TreeGrafter"/>
</dbReference>
<dbReference type="CDD" id="cd08030">
    <property type="entry name" value="LA_like_plant"/>
    <property type="match status" value="1"/>
</dbReference>
<evidence type="ECO:0000313" key="11">
    <source>
        <dbReference type="Proteomes" id="UP000663760"/>
    </source>
</evidence>
<dbReference type="SUPFAM" id="SSF46785">
    <property type="entry name" value="Winged helix' DNA-binding domain"/>
    <property type="match status" value="1"/>
</dbReference>
<gene>
    <name evidence="10" type="ORF">SI8410_06008034</name>
</gene>
<feature type="domain" description="RRM" evidence="7">
    <location>
        <begin position="116"/>
        <end position="201"/>
    </location>
</feature>
<dbReference type="InterPro" id="IPR012677">
    <property type="entry name" value="Nucleotide-bd_a/b_plait_sf"/>
</dbReference>
<feature type="domain" description="XRRM" evidence="9">
    <location>
        <begin position="312"/>
        <end position="437"/>
    </location>
</feature>
<comment type="function">
    <text evidence="4">Binds to the 3' poly(U) terminus of nascent RNA polymerase III transcripts, protecting them from exonuclease digestion and facilitating their folding and maturation.</text>
</comment>